<evidence type="ECO:0000259" key="1">
    <source>
        <dbReference type="Pfam" id="PF00144"/>
    </source>
</evidence>
<dbReference type="EMBL" id="QNTT01000021">
    <property type="protein sequence ID" value="RBA36206.1"/>
    <property type="molecule type" value="Genomic_DNA"/>
</dbReference>
<dbReference type="Gene3D" id="3.40.710.10">
    <property type="entry name" value="DD-peptidase/beta-lactamase superfamily"/>
    <property type="match status" value="1"/>
</dbReference>
<keyword evidence="2" id="KW-0378">Hydrolase</keyword>
<dbReference type="InterPro" id="IPR050789">
    <property type="entry name" value="Diverse_Enzym_Activities"/>
</dbReference>
<dbReference type="GO" id="GO:0016787">
    <property type="term" value="F:hydrolase activity"/>
    <property type="evidence" value="ECO:0007669"/>
    <property type="project" value="UniProtKB-KW"/>
</dbReference>
<dbReference type="SUPFAM" id="SSF56601">
    <property type="entry name" value="beta-lactamase/transpeptidase-like"/>
    <property type="match status" value="1"/>
</dbReference>
<dbReference type="AlphaFoldDB" id="A0A365P9V5"/>
<dbReference type="InterPro" id="IPR012338">
    <property type="entry name" value="Beta-lactam/transpept-like"/>
</dbReference>
<sequence>MSDEFDRDRLSTALSVVADWPVDTVSAAVVGPDGALAVHGDDTRVYRLASVTKPLVAMAALLAVEEEAIGLDEPAGPEGSTVRHLLAHASGLDFADRDKVRAEPGERRIYSSAGFEVLADHIADATGIAFGDYLHEAVCQPLGMEATTLEGSAGHGASASLADLIAFARELVAPRLLAPETLEEAVTEQFRGLDGIVPGYGMHKPCPWGLGFELRDAKHPHWTGQHNSPATFGHFGQSGTLLWVEPEISTALIVLTDRDFGDWAKPLWPELSDRVVDAATRRSREEDSLGG</sequence>
<name>A0A365P9V5_9ACTN</name>
<dbReference type="PANTHER" id="PTHR43283">
    <property type="entry name" value="BETA-LACTAMASE-RELATED"/>
    <property type="match status" value="1"/>
</dbReference>
<dbReference type="PANTHER" id="PTHR43283:SF15">
    <property type="entry name" value="CONSERVED PROTEIN"/>
    <property type="match status" value="1"/>
</dbReference>
<dbReference type="Proteomes" id="UP000252187">
    <property type="component" value="Unassembled WGS sequence"/>
</dbReference>
<accession>A0A365P9V5</accession>
<proteinExistence type="predicted"/>
<dbReference type="InterPro" id="IPR001466">
    <property type="entry name" value="Beta-lactam-related"/>
</dbReference>
<reference evidence="2 3" key="1">
    <citation type="submission" date="2018-06" db="EMBL/GenBank/DDBJ databases">
        <title>Whole genome sequencing of four bacterial strains from South Shetland trench revealing bio-synthetic gene clusters.</title>
        <authorList>
            <person name="Abdel-Mageed W.M."/>
            <person name="Lehri B."/>
            <person name="Jarmusch S.A."/>
            <person name="Miranda K."/>
            <person name="Goodfellow M."/>
            <person name="Jaspars M."/>
            <person name="Karlyshev A.V."/>
        </authorList>
    </citation>
    <scope>NUCLEOTIDE SEQUENCE [LARGE SCALE GENOMIC DNA]</scope>
    <source>
        <strain evidence="2 3">SST1</strain>
    </source>
</reference>
<dbReference type="Pfam" id="PF00144">
    <property type="entry name" value="Beta-lactamase"/>
    <property type="match status" value="1"/>
</dbReference>
<gene>
    <name evidence="2" type="ORF">DQ226_09550</name>
</gene>
<comment type="caution">
    <text evidence="2">The sequence shown here is derived from an EMBL/GenBank/DDBJ whole genome shotgun (WGS) entry which is preliminary data.</text>
</comment>
<organism evidence="2 3">
    <name type="scientific">Dietzia maris</name>
    <dbReference type="NCBI Taxonomy" id="37915"/>
    <lineage>
        <taxon>Bacteria</taxon>
        <taxon>Bacillati</taxon>
        <taxon>Actinomycetota</taxon>
        <taxon>Actinomycetes</taxon>
        <taxon>Mycobacteriales</taxon>
        <taxon>Dietziaceae</taxon>
        <taxon>Dietzia</taxon>
    </lineage>
</organism>
<evidence type="ECO:0000313" key="2">
    <source>
        <dbReference type="EMBL" id="RBA36206.1"/>
    </source>
</evidence>
<evidence type="ECO:0000313" key="3">
    <source>
        <dbReference type="Proteomes" id="UP000252187"/>
    </source>
</evidence>
<protein>
    <submittedName>
        <fullName evidence="2">Serine hydrolase</fullName>
    </submittedName>
</protein>
<feature type="domain" description="Beta-lactamase-related" evidence="1">
    <location>
        <begin position="44"/>
        <end position="262"/>
    </location>
</feature>